<dbReference type="GO" id="GO:0005634">
    <property type="term" value="C:nucleus"/>
    <property type="evidence" value="ECO:0007669"/>
    <property type="project" value="TreeGrafter"/>
</dbReference>
<evidence type="ECO:0000313" key="9">
    <source>
        <dbReference type="EMBL" id="KAG8222451.1"/>
    </source>
</evidence>
<protein>
    <recommendedName>
        <fullName evidence="3">ubiquitinyl hydrolase 1</fullName>
        <ecNumber evidence="3">3.4.19.12</ecNumber>
    </recommendedName>
</protein>
<evidence type="ECO:0000256" key="4">
    <source>
        <dbReference type="ARBA" id="ARBA00022670"/>
    </source>
</evidence>
<accession>A0A8K0JTL3</accession>
<keyword evidence="6" id="KW-0378">Hydrolase</keyword>
<keyword evidence="5" id="KW-0833">Ubl conjugation pathway</keyword>
<dbReference type="GO" id="GO:0006508">
    <property type="term" value="P:proteolysis"/>
    <property type="evidence" value="ECO:0007669"/>
    <property type="project" value="UniProtKB-KW"/>
</dbReference>
<evidence type="ECO:0000313" key="10">
    <source>
        <dbReference type="Proteomes" id="UP000792457"/>
    </source>
</evidence>
<dbReference type="PANTHER" id="PTHR24006">
    <property type="entry name" value="UBIQUITIN CARBOXYL-TERMINAL HYDROLASE"/>
    <property type="match status" value="1"/>
</dbReference>
<dbReference type="GO" id="GO:0030330">
    <property type="term" value="P:DNA damage response, signal transduction by p53 class mediator"/>
    <property type="evidence" value="ECO:0007669"/>
    <property type="project" value="TreeGrafter"/>
</dbReference>
<evidence type="ECO:0000256" key="5">
    <source>
        <dbReference type="ARBA" id="ARBA00022786"/>
    </source>
</evidence>
<dbReference type="Gene3D" id="3.90.70.10">
    <property type="entry name" value="Cysteine proteinases"/>
    <property type="match status" value="1"/>
</dbReference>
<organism evidence="9 10">
    <name type="scientific">Ladona fulva</name>
    <name type="common">Scarce chaser dragonfly</name>
    <name type="synonym">Libellula fulva</name>
    <dbReference type="NCBI Taxonomy" id="123851"/>
    <lineage>
        <taxon>Eukaryota</taxon>
        <taxon>Metazoa</taxon>
        <taxon>Ecdysozoa</taxon>
        <taxon>Arthropoda</taxon>
        <taxon>Hexapoda</taxon>
        <taxon>Insecta</taxon>
        <taxon>Pterygota</taxon>
        <taxon>Palaeoptera</taxon>
        <taxon>Odonata</taxon>
        <taxon>Epiprocta</taxon>
        <taxon>Anisoptera</taxon>
        <taxon>Libelluloidea</taxon>
        <taxon>Libellulidae</taxon>
        <taxon>Ladona</taxon>
    </lineage>
</organism>
<dbReference type="InterPro" id="IPR028889">
    <property type="entry name" value="USP"/>
</dbReference>
<reference evidence="9" key="1">
    <citation type="submission" date="2013-04" db="EMBL/GenBank/DDBJ databases">
        <authorList>
            <person name="Qu J."/>
            <person name="Murali S.C."/>
            <person name="Bandaranaike D."/>
            <person name="Bellair M."/>
            <person name="Blankenburg K."/>
            <person name="Chao H."/>
            <person name="Dinh H."/>
            <person name="Doddapaneni H."/>
            <person name="Downs B."/>
            <person name="Dugan-Rocha S."/>
            <person name="Elkadiri S."/>
            <person name="Gnanaolivu R.D."/>
            <person name="Hernandez B."/>
            <person name="Javaid M."/>
            <person name="Jayaseelan J.C."/>
            <person name="Lee S."/>
            <person name="Li M."/>
            <person name="Ming W."/>
            <person name="Munidasa M."/>
            <person name="Muniz J."/>
            <person name="Nguyen L."/>
            <person name="Ongeri F."/>
            <person name="Osuji N."/>
            <person name="Pu L.-L."/>
            <person name="Puazo M."/>
            <person name="Qu C."/>
            <person name="Quiroz J."/>
            <person name="Raj R."/>
            <person name="Weissenberger G."/>
            <person name="Xin Y."/>
            <person name="Zou X."/>
            <person name="Han Y."/>
            <person name="Richards S."/>
            <person name="Worley K."/>
            <person name="Muzny D."/>
            <person name="Gibbs R."/>
        </authorList>
    </citation>
    <scope>NUCLEOTIDE SEQUENCE</scope>
    <source>
        <strain evidence="9">Sampled in the wild</strain>
    </source>
</reference>
<dbReference type="InterPro" id="IPR050164">
    <property type="entry name" value="Peptidase_C19"/>
</dbReference>
<evidence type="ECO:0000256" key="3">
    <source>
        <dbReference type="ARBA" id="ARBA00012759"/>
    </source>
</evidence>
<comment type="similarity">
    <text evidence="2">Belongs to the peptidase C19 family. USP10 subfamily.</text>
</comment>
<dbReference type="GO" id="GO:0010506">
    <property type="term" value="P:regulation of autophagy"/>
    <property type="evidence" value="ECO:0007669"/>
    <property type="project" value="TreeGrafter"/>
</dbReference>
<reference evidence="9" key="2">
    <citation type="submission" date="2017-10" db="EMBL/GenBank/DDBJ databases">
        <title>Ladona fulva Genome sequencing and assembly.</title>
        <authorList>
            <person name="Murali S."/>
            <person name="Richards S."/>
            <person name="Bandaranaike D."/>
            <person name="Bellair M."/>
            <person name="Blankenburg K."/>
            <person name="Chao H."/>
            <person name="Dinh H."/>
            <person name="Doddapaneni H."/>
            <person name="Dugan-Rocha S."/>
            <person name="Elkadiri S."/>
            <person name="Gnanaolivu R."/>
            <person name="Hernandez B."/>
            <person name="Skinner E."/>
            <person name="Javaid M."/>
            <person name="Lee S."/>
            <person name="Li M."/>
            <person name="Ming W."/>
            <person name="Munidasa M."/>
            <person name="Muniz J."/>
            <person name="Nguyen L."/>
            <person name="Hughes D."/>
            <person name="Osuji N."/>
            <person name="Pu L.-L."/>
            <person name="Puazo M."/>
            <person name="Qu C."/>
            <person name="Quiroz J."/>
            <person name="Raj R."/>
            <person name="Weissenberger G."/>
            <person name="Xin Y."/>
            <person name="Zou X."/>
            <person name="Han Y."/>
            <person name="Worley K."/>
            <person name="Muzny D."/>
            <person name="Gibbs R."/>
        </authorList>
    </citation>
    <scope>NUCLEOTIDE SEQUENCE</scope>
    <source>
        <strain evidence="9">Sampled in the wild</strain>
    </source>
</reference>
<evidence type="ECO:0000256" key="7">
    <source>
        <dbReference type="ARBA" id="ARBA00022807"/>
    </source>
</evidence>
<dbReference type="GO" id="GO:0004843">
    <property type="term" value="F:cysteine-type deubiquitinase activity"/>
    <property type="evidence" value="ECO:0007669"/>
    <property type="project" value="UniProtKB-EC"/>
</dbReference>
<evidence type="ECO:0000256" key="1">
    <source>
        <dbReference type="ARBA" id="ARBA00000707"/>
    </source>
</evidence>
<keyword evidence="4" id="KW-0645">Protease</keyword>
<dbReference type="PROSITE" id="PS50235">
    <property type="entry name" value="USP_3"/>
    <property type="match status" value="1"/>
</dbReference>
<dbReference type="EC" id="3.4.19.12" evidence="3"/>
<dbReference type="InterPro" id="IPR001394">
    <property type="entry name" value="Peptidase_C19_UCH"/>
</dbReference>
<dbReference type="EMBL" id="KZ308134">
    <property type="protein sequence ID" value="KAG8222451.1"/>
    <property type="molecule type" value="Genomic_DNA"/>
</dbReference>
<dbReference type="PANTHER" id="PTHR24006:SF687">
    <property type="entry name" value="UBIQUITIN CARBOXYL-TERMINAL HYDROLASE 10"/>
    <property type="match status" value="1"/>
</dbReference>
<evidence type="ECO:0000256" key="6">
    <source>
        <dbReference type="ARBA" id="ARBA00022801"/>
    </source>
</evidence>
<dbReference type="CDD" id="cd02257">
    <property type="entry name" value="Peptidase_C19"/>
    <property type="match status" value="1"/>
</dbReference>
<dbReference type="GO" id="GO:0016579">
    <property type="term" value="P:protein deubiquitination"/>
    <property type="evidence" value="ECO:0007669"/>
    <property type="project" value="InterPro"/>
</dbReference>
<dbReference type="Pfam" id="PF00443">
    <property type="entry name" value="UCH"/>
    <property type="match status" value="1"/>
</dbReference>
<dbReference type="AlphaFoldDB" id="A0A8K0JTL3"/>
<keyword evidence="10" id="KW-1185">Reference proteome</keyword>
<proteinExistence type="inferred from homology"/>
<sequence length="224" mass="25485">MERTPLSDIFRGQLRSRVQRMGDTSTDNIQPFFTLQLDIEKAHSVKNAMELLVGRDQLEGLTCLKTNREVEAWQTVTIEELPPVLILHLKWFDYKLDACSKIVKSVEFTVDLKVDGKLMSHSKAKLPLKQKQYKLFAGYPVNLEQMVVYHDGNEATKGHYITDAYHQGLGGWIRYDDSTVRPVSEAAVLKPKAPRVPYLLYYRRADTIGRGASAPSFSASEKPR</sequence>
<comment type="catalytic activity">
    <reaction evidence="1">
        <text>Thiol-dependent hydrolysis of ester, thioester, amide, peptide and isopeptide bonds formed by the C-terminal Gly of ubiquitin (a 76-residue protein attached to proteins as an intracellular targeting signal).</text>
        <dbReference type="EC" id="3.4.19.12"/>
    </reaction>
</comment>
<name>A0A8K0JTL3_LADFU</name>
<evidence type="ECO:0000259" key="8">
    <source>
        <dbReference type="PROSITE" id="PS50235"/>
    </source>
</evidence>
<dbReference type="SUPFAM" id="SSF54001">
    <property type="entry name" value="Cysteine proteinases"/>
    <property type="match status" value="1"/>
</dbReference>
<dbReference type="GO" id="GO:0005829">
    <property type="term" value="C:cytosol"/>
    <property type="evidence" value="ECO:0007669"/>
    <property type="project" value="TreeGrafter"/>
</dbReference>
<feature type="domain" description="USP" evidence="8">
    <location>
        <begin position="1"/>
        <end position="205"/>
    </location>
</feature>
<evidence type="ECO:0000256" key="2">
    <source>
        <dbReference type="ARBA" id="ARBA00005427"/>
    </source>
</evidence>
<dbReference type="OrthoDB" id="429671at2759"/>
<comment type="caution">
    <text evidence="9">The sequence shown here is derived from an EMBL/GenBank/DDBJ whole genome shotgun (WGS) entry which is preliminary data.</text>
</comment>
<keyword evidence="7" id="KW-0788">Thiol protease</keyword>
<dbReference type="InterPro" id="IPR038765">
    <property type="entry name" value="Papain-like_cys_pep_sf"/>
</dbReference>
<dbReference type="Proteomes" id="UP000792457">
    <property type="component" value="Unassembled WGS sequence"/>
</dbReference>
<gene>
    <name evidence="9" type="ORF">J437_LFUL002186</name>
</gene>